<evidence type="ECO:0000313" key="2">
    <source>
        <dbReference type="Proteomes" id="UP000076858"/>
    </source>
</evidence>
<comment type="caution">
    <text evidence="1">The sequence shown here is derived from an EMBL/GenBank/DDBJ whole genome shotgun (WGS) entry which is preliminary data.</text>
</comment>
<sequence length="63" mass="7372">MTLLESAKDFVKKTDFINLHLLDYSICKICSLPFCRVSIDSEMRKCENFFVGVKFPSRGFWCI</sequence>
<dbReference type="Proteomes" id="UP000076858">
    <property type="component" value="Unassembled WGS sequence"/>
</dbReference>
<dbReference type="EMBL" id="LRGB01000626">
    <property type="protein sequence ID" value="KZS17461.1"/>
    <property type="molecule type" value="Genomic_DNA"/>
</dbReference>
<accession>A0A165ACR3</accession>
<dbReference type="AlphaFoldDB" id="A0A165ACR3"/>
<evidence type="ECO:0000313" key="1">
    <source>
        <dbReference type="EMBL" id="KZS17461.1"/>
    </source>
</evidence>
<protein>
    <submittedName>
        <fullName evidence="1">Uncharacterized protein</fullName>
    </submittedName>
</protein>
<keyword evidence="2" id="KW-1185">Reference proteome</keyword>
<gene>
    <name evidence="1" type="ORF">APZ42_016328</name>
</gene>
<proteinExistence type="predicted"/>
<reference evidence="1 2" key="1">
    <citation type="submission" date="2016-03" db="EMBL/GenBank/DDBJ databases">
        <title>EvidentialGene: Evidence-directed Construction of Genes on Genomes.</title>
        <authorList>
            <person name="Gilbert D.G."/>
            <person name="Choi J.-H."/>
            <person name="Mockaitis K."/>
            <person name="Colbourne J."/>
            <person name="Pfrender M."/>
        </authorList>
    </citation>
    <scope>NUCLEOTIDE SEQUENCE [LARGE SCALE GENOMIC DNA]</scope>
    <source>
        <strain evidence="1 2">Xinb3</strain>
        <tissue evidence="1">Complete organism</tissue>
    </source>
</reference>
<organism evidence="1 2">
    <name type="scientific">Daphnia magna</name>
    <dbReference type="NCBI Taxonomy" id="35525"/>
    <lineage>
        <taxon>Eukaryota</taxon>
        <taxon>Metazoa</taxon>
        <taxon>Ecdysozoa</taxon>
        <taxon>Arthropoda</taxon>
        <taxon>Crustacea</taxon>
        <taxon>Branchiopoda</taxon>
        <taxon>Diplostraca</taxon>
        <taxon>Cladocera</taxon>
        <taxon>Anomopoda</taxon>
        <taxon>Daphniidae</taxon>
        <taxon>Daphnia</taxon>
    </lineage>
</organism>
<name>A0A165ACR3_9CRUS</name>